<dbReference type="Gene3D" id="3.40.630.190">
    <property type="entry name" value="LCP protein"/>
    <property type="match status" value="1"/>
</dbReference>
<evidence type="ECO:0000313" key="5">
    <source>
        <dbReference type="Proteomes" id="UP000291933"/>
    </source>
</evidence>
<sequence>MPRRAIVRPKRRAWRWVVSILAVLLVVIAALGGWILSSAQNAVDKSMNGQGGSAIDILMPKPLNNEGTGRVNVLITGNSFDDEGHQGAALTDSITVASMDLVNKKITLISIPRDMWVDYNGTKMKINNVFPAAAGGTAAADGLGDWRKGLDALGTVAERITGLRIDQKILVGYTALKDTVDAVGGIDVDITQTATDKRGIYDANVHLTLPYAVVHINGEDALKLARARNHPMPGEKPYGIADGDFGRGRNQRLIMAALQTKAKTSPALANPAAIVAIFDSISTNVRTDLSVSQIRRLYDIGAAAEPPSSISVRGPRDKLLITDYTKGGVDALVPIAGTFEYEAIQKYIETTLKG</sequence>
<keyword evidence="2" id="KW-0472">Membrane</keyword>
<dbReference type="InterPro" id="IPR050922">
    <property type="entry name" value="LytR/CpsA/Psr_CW_biosynth"/>
</dbReference>
<dbReference type="PANTHER" id="PTHR33392">
    <property type="entry name" value="POLYISOPRENYL-TEICHOIC ACID--PEPTIDOGLYCAN TEICHOIC ACID TRANSFERASE TAGU"/>
    <property type="match status" value="1"/>
</dbReference>
<accession>A0A4Q9KN39</accession>
<keyword evidence="5" id="KW-1185">Reference proteome</keyword>
<comment type="similarity">
    <text evidence="1">Belongs to the LytR/CpsA/Psr (LCP) family.</text>
</comment>
<proteinExistence type="inferred from homology"/>
<dbReference type="EMBL" id="SDMR01000002">
    <property type="protein sequence ID" value="TBT95972.1"/>
    <property type="molecule type" value="Genomic_DNA"/>
</dbReference>
<feature type="domain" description="Cell envelope-related transcriptional attenuator" evidence="3">
    <location>
        <begin position="91"/>
        <end position="263"/>
    </location>
</feature>
<gene>
    <name evidence="4" type="ORF">ET996_03095</name>
</gene>
<dbReference type="Proteomes" id="UP000291933">
    <property type="component" value="Unassembled WGS sequence"/>
</dbReference>
<dbReference type="NCBIfam" id="TIGR00350">
    <property type="entry name" value="lytR_cpsA_psr"/>
    <property type="match status" value="1"/>
</dbReference>
<keyword evidence="2" id="KW-0812">Transmembrane</keyword>
<dbReference type="PANTHER" id="PTHR33392:SF6">
    <property type="entry name" value="POLYISOPRENYL-TEICHOIC ACID--PEPTIDOGLYCAN TEICHOIC ACID TRANSFERASE TAGU"/>
    <property type="match status" value="1"/>
</dbReference>
<dbReference type="Pfam" id="PF03816">
    <property type="entry name" value="LytR_cpsA_psr"/>
    <property type="match status" value="1"/>
</dbReference>
<name>A0A4Q9KN39_PROTD</name>
<protein>
    <recommendedName>
        <fullName evidence="3">Cell envelope-related transcriptional attenuator domain-containing protein</fullName>
    </recommendedName>
</protein>
<dbReference type="AlphaFoldDB" id="A0A4Q9KN39"/>
<organism evidence="4 5">
    <name type="scientific">Propioniciclava tarda</name>
    <dbReference type="NCBI Taxonomy" id="433330"/>
    <lineage>
        <taxon>Bacteria</taxon>
        <taxon>Bacillati</taxon>
        <taxon>Actinomycetota</taxon>
        <taxon>Actinomycetes</taxon>
        <taxon>Propionibacteriales</taxon>
        <taxon>Propionibacteriaceae</taxon>
        <taxon>Propioniciclava</taxon>
    </lineage>
</organism>
<evidence type="ECO:0000313" key="4">
    <source>
        <dbReference type="EMBL" id="TBT95972.1"/>
    </source>
</evidence>
<dbReference type="RefSeq" id="WP_131171087.1">
    <property type="nucleotide sequence ID" value="NZ_FXTL01000002.1"/>
</dbReference>
<dbReference type="OrthoDB" id="9782542at2"/>
<keyword evidence="2" id="KW-1133">Transmembrane helix</keyword>
<comment type="caution">
    <text evidence="4">The sequence shown here is derived from an EMBL/GenBank/DDBJ whole genome shotgun (WGS) entry which is preliminary data.</text>
</comment>
<evidence type="ECO:0000259" key="3">
    <source>
        <dbReference type="Pfam" id="PF03816"/>
    </source>
</evidence>
<dbReference type="InterPro" id="IPR004474">
    <property type="entry name" value="LytR_CpsA_psr"/>
</dbReference>
<evidence type="ECO:0000256" key="2">
    <source>
        <dbReference type="SAM" id="Phobius"/>
    </source>
</evidence>
<evidence type="ECO:0000256" key="1">
    <source>
        <dbReference type="ARBA" id="ARBA00006068"/>
    </source>
</evidence>
<feature type="transmembrane region" description="Helical" evidence="2">
    <location>
        <begin position="12"/>
        <end position="36"/>
    </location>
</feature>
<reference evidence="4 5" key="1">
    <citation type="submission" date="2019-01" db="EMBL/GenBank/DDBJ databases">
        <title>Lactibacter flavus gen. nov., sp. nov., a novel bacterium of the family Propionibacteriaceae isolated from raw milk and dairy products.</title>
        <authorList>
            <person name="Huptas C."/>
            <person name="Wenning M."/>
            <person name="Breitenwieser F."/>
            <person name="Doll E."/>
            <person name="Von Neubeck M."/>
            <person name="Busse H.-J."/>
            <person name="Scherer S."/>
        </authorList>
    </citation>
    <scope>NUCLEOTIDE SEQUENCE [LARGE SCALE GENOMIC DNA]</scope>
    <source>
        <strain evidence="4 5">DSM 22130</strain>
    </source>
</reference>